<name>A0A8A3P3Y4_9HELO</name>
<evidence type="ECO:0000313" key="3">
    <source>
        <dbReference type="EMBL" id="QSZ29611.1"/>
    </source>
</evidence>
<feature type="region of interest" description="Disordered" evidence="1">
    <location>
        <begin position="1"/>
        <end position="22"/>
    </location>
</feature>
<dbReference type="InterPro" id="IPR036047">
    <property type="entry name" value="F-box-like_dom_sf"/>
</dbReference>
<evidence type="ECO:0000256" key="1">
    <source>
        <dbReference type="SAM" id="MobiDB-lite"/>
    </source>
</evidence>
<evidence type="ECO:0000259" key="2">
    <source>
        <dbReference type="PROSITE" id="PS50181"/>
    </source>
</evidence>
<dbReference type="SUPFAM" id="SSF52047">
    <property type="entry name" value="RNI-like"/>
    <property type="match status" value="1"/>
</dbReference>
<organism evidence="3 4">
    <name type="scientific">Monilinia vaccinii-corymbosi</name>
    <dbReference type="NCBI Taxonomy" id="61207"/>
    <lineage>
        <taxon>Eukaryota</taxon>
        <taxon>Fungi</taxon>
        <taxon>Dikarya</taxon>
        <taxon>Ascomycota</taxon>
        <taxon>Pezizomycotina</taxon>
        <taxon>Leotiomycetes</taxon>
        <taxon>Helotiales</taxon>
        <taxon>Sclerotiniaceae</taxon>
        <taxon>Monilinia</taxon>
    </lineage>
</organism>
<evidence type="ECO:0000313" key="4">
    <source>
        <dbReference type="Proteomes" id="UP000672032"/>
    </source>
</evidence>
<accession>A0A8A3P3Y4</accession>
<gene>
    <name evidence="3" type="ORF">DSL72_004127</name>
</gene>
<dbReference type="SUPFAM" id="SSF81383">
    <property type="entry name" value="F-box domain"/>
    <property type="match status" value="1"/>
</dbReference>
<dbReference type="Pfam" id="PF12937">
    <property type="entry name" value="F-box-like"/>
    <property type="match status" value="1"/>
</dbReference>
<protein>
    <recommendedName>
        <fullName evidence="2">F-box domain-containing protein</fullName>
    </recommendedName>
</protein>
<reference evidence="3" key="1">
    <citation type="submission" date="2020-10" db="EMBL/GenBank/DDBJ databases">
        <title>Genome Sequence of Monilinia vaccinii-corymbosi Sheds Light on Mummy Berry Disease Infection of Blueberry and Mating Type.</title>
        <authorList>
            <person name="Yow A.G."/>
            <person name="Zhang Y."/>
            <person name="Bansal K."/>
            <person name="Eacker S.M."/>
            <person name="Sullivan S."/>
            <person name="Liachko I."/>
            <person name="Cubeta M.A."/>
            <person name="Rollins J.A."/>
            <person name="Ashrafi H."/>
        </authorList>
    </citation>
    <scope>NUCLEOTIDE SEQUENCE</scope>
    <source>
        <strain evidence="3">RL-1</strain>
    </source>
</reference>
<keyword evidence="4" id="KW-1185">Reference proteome</keyword>
<dbReference type="Proteomes" id="UP000672032">
    <property type="component" value="Chromosome 1"/>
</dbReference>
<dbReference type="AlphaFoldDB" id="A0A8A3P3Y4"/>
<dbReference type="PROSITE" id="PS50181">
    <property type="entry name" value="FBOX"/>
    <property type="match status" value="1"/>
</dbReference>
<dbReference type="CDD" id="cd09917">
    <property type="entry name" value="F-box_SF"/>
    <property type="match status" value="1"/>
</dbReference>
<dbReference type="InterPro" id="IPR001810">
    <property type="entry name" value="F-box_dom"/>
</dbReference>
<feature type="compositionally biased region" description="Polar residues" evidence="1">
    <location>
        <begin position="1"/>
        <end position="16"/>
    </location>
</feature>
<dbReference type="EMBL" id="CP063405">
    <property type="protein sequence ID" value="QSZ29611.1"/>
    <property type="molecule type" value="Genomic_DNA"/>
</dbReference>
<proteinExistence type="predicted"/>
<feature type="domain" description="F-box" evidence="2">
    <location>
        <begin position="24"/>
        <end position="69"/>
    </location>
</feature>
<dbReference type="Gene3D" id="1.20.1280.50">
    <property type="match status" value="1"/>
</dbReference>
<sequence>MATQDANSPSNRQLNIPSVIPAGEPKTHGIPNEIWDRVFSHLSIEDVEPTRLVCKSWSSIAARHLFPSFLILRPDRNDLERLEAIISDAEFRVQINSLRFEVGNVETIDMWLWVSAKYLSRYVDIRRVPLFPNGTALVEEDKDQAITEFGNWKTRCLDANQNYTIAPRLADIFNSPKLHNLKTIEVTRRSTQFKHRYLQEAWTGRNQEYHVEIAIQELWALLGALHASRVRPTRFTHDQLPLKFFCIPQDIQQELMVPLTNLTTLRLSFDTLEPPSLAFWTGLSQVIQSCSLLEDIQLGFTSPNMTHKRCGLWCYDQDREIKTWYVSLRKLFDGHSWAKLRRLRLDGMVISETHLVQFARQHSETLKCVEISNMALWQGSFESLLASLRDMMVLRSFHIWGKLYACHPPDAEHWGLRPTHDINPDSWTPEFAAFMSGNPYANPGLTPGQGLGDDLEEFVLHGGPWPMAGISFPETFPHTSRCGDDCPDLDFAEEWEAEWDRSDHAAIRTTEWDAFKDDRFSSVNPMEDRHTEPCDENGYTFYNGHAFNRAGYDEQNIHYGRYLDHFDDVPEGISTIAIRKALLQEMLAHIRQYAEQAHHHGLFLPPPWEPQTTMTARFNMFSSA</sequence>
<dbReference type="OrthoDB" id="5422579at2759"/>